<evidence type="ECO:0000256" key="3">
    <source>
        <dbReference type="SAM" id="Phobius"/>
    </source>
</evidence>
<evidence type="ECO:0000313" key="5">
    <source>
        <dbReference type="Proteomes" id="UP000012081"/>
    </source>
</evidence>
<evidence type="ECO:0000256" key="2">
    <source>
        <dbReference type="ARBA" id="ARBA00023287"/>
    </source>
</evidence>
<keyword evidence="3" id="KW-0812">Transmembrane</keyword>
<keyword evidence="2" id="KW-0178">Competence</keyword>
<comment type="caution">
    <text evidence="4">The sequence shown here is derived from an EMBL/GenBank/DDBJ whole genome shotgun (WGS) entry which is preliminary data.</text>
</comment>
<gene>
    <name evidence="4" type="ORF">I532_23346</name>
</gene>
<reference evidence="4 5" key="1">
    <citation type="submission" date="2013-03" db="EMBL/GenBank/DDBJ databases">
        <title>Assembly of a new bacterial strain Brevibacillus borstelensis AK1.</title>
        <authorList>
            <person name="Rajan I."/>
            <person name="PoliReddy D."/>
            <person name="Sugumar T."/>
            <person name="Rathinam K."/>
            <person name="Alqarawi S."/>
            <person name="Khalil A.B."/>
            <person name="Sivakumar N."/>
        </authorList>
    </citation>
    <scope>NUCLEOTIDE SEQUENCE [LARGE SCALE GENOMIC DNA]</scope>
    <source>
        <strain evidence="4 5">AK1</strain>
    </source>
</reference>
<dbReference type="InterPro" id="IPR012902">
    <property type="entry name" value="N_methyl_site"/>
</dbReference>
<dbReference type="RefSeq" id="WP_003392175.1">
    <property type="nucleotide sequence ID" value="NZ_APBN01000018.1"/>
</dbReference>
<feature type="transmembrane region" description="Helical" evidence="3">
    <location>
        <begin position="20"/>
        <end position="41"/>
    </location>
</feature>
<organism evidence="4 5">
    <name type="scientific">Brevibacillus borstelensis AK1</name>
    <dbReference type="NCBI Taxonomy" id="1300222"/>
    <lineage>
        <taxon>Bacteria</taxon>
        <taxon>Bacillati</taxon>
        <taxon>Bacillota</taxon>
        <taxon>Bacilli</taxon>
        <taxon>Bacillales</taxon>
        <taxon>Paenibacillaceae</taxon>
        <taxon>Brevibacillus</taxon>
    </lineage>
</organism>
<protein>
    <submittedName>
        <fullName evidence="4">Uncharacterized protein</fullName>
    </submittedName>
</protein>
<proteinExistence type="predicted"/>
<evidence type="ECO:0000256" key="1">
    <source>
        <dbReference type="ARBA" id="ARBA00004241"/>
    </source>
</evidence>
<name>M8E456_9BACL</name>
<keyword evidence="3" id="KW-0472">Membrane</keyword>
<dbReference type="GeneID" id="89501378"/>
<accession>M8E456</accession>
<keyword evidence="5" id="KW-1185">Reference proteome</keyword>
<dbReference type="GO" id="GO:0009986">
    <property type="term" value="C:cell surface"/>
    <property type="evidence" value="ECO:0007669"/>
    <property type="project" value="UniProtKB-SubCell"/>
</dbReference>
<sequence length="274" mass="30260">MKLRTRISRLLRDQSGMTLLETLASLFIFLIILIPLTSVYVSGVQVFNQTREQTDLRNVADFAIGEVMRTVQGATYFELEKDGGSLDSENEEMDTLRQIMQSKKAGELLLAEQGGAGAGSNGAIDAEEGTREIGVSPQFSTGLVVFTSSTVYVPSDQDSSDAESGSTQSFVKRNVYRFTPSDPSDGLVKSFRFEPGYLVRGLFSTSADNKTLSLYLVVAPYGERVVDRDGQQMRFPNLEEVRAELERTEASGKVNSYIRLVKTEFAVSNLQRSE</sequence>
<keyword evidence="3" id="KW-1133">Transmembrane helix</keyword>
<dbReference type="STRING" id="1300222.I532_23346"/>
<comment type="subcellular location">
    <subcellularLocation>
        <location evidence="1">Cell surface</location>
    </subcellularLocation>
</comment>
<dbReference type="GO" id="GO:0030420">
    <property type="term" value="P:establishment of competence for transformation"/>
    <property type="evidence" value="ECO:0007669"/>
    <property type="project" value="UniProtKB-KW"/>
</dbReference>
<dbReference type="Proteomes" id="UP000012081">
    <property type="component" value="Unassembled WGS sequence"/>
</dbReference>
<dbReference type="PATRIC" id="fig|1300222.3.peg.4905"/>
<dbReference type="OrthoDB" id="2679391at2"/>
<dbReference type="EMBL" id="APBN01000018">
    <property type="protein sequence ID" value="EMT50265.1"/>
    <property type="molecule type" value="Genomic_DNA"/>
</dbReference>
<dbReference type="Pfam" id="PF07963">
    <property type="entry name" value="N_methyl"/>
    <property type="match status" value="1"/>
</dbReference>
<dbReference type="AlphaFoldDB" id="M8E456"/>
<evidence type="ECO:0000313" key="4">
    <source>
        <dbReference type="EMBL" id="EMT50265.1"/>
    </source>
</evidence>